<name>A0A6J1G446_CUCMO</name>
<organism evidence="2 3">
    <name type="scientific">Cucurbita moschata</name>
    <name type="common">Winter crookneck squash</name>
    <name type="synonym">Cucurbita pepo var. moschata</name>
    <dbReference type="NCBI Taxonomy" id="3662"/>
    <lineage>
        <taxon>Eukaryota</taxon>
        <taxon>Viridiplantae</taxon>
        <taxon>Streptophyta</taxon>
        <taxon>Embryophyta</taxon>
        <taxon>Tracheophyta</taxon>
        <taxon>Spermatophyta</taxon>
        <taxon>Magnoliopsida</taxon>
        <taxon>eudicotyledons</taxon>
        <taxon>Gunneridae</taxon>
        <taxon>Pentapetalae</taxon>
        <taxon>rosids</taxon>
        <taxon>fabids</taxon>
        <taxon>Cucurbitales</taxon>
        <taxon>Cucurbitaceae</taxon>
        <taxon>Cucurbiteae</taxon>
        <taxon>Cucurbita</taxon>
    </lineage>
</organism>
<proteinExistence type="predicted"/>
<evidence type="ECO:0000313" key="3">
    <source>
        <dbReference type="RefSeq" id="XP_022946544.1"/>
    </source>
</evidence>
<dbReference type="PANTHER" id="PTHR34807:SF3">
    <property type="entry name" value="OS08G0270800 PROTEIN"/>
    <property type="match status" value="1"/>
</dbReference>
<dbReference type="AlphaFoldDB" id="A0A6J1G446"/>
<dbReference type="RefSeq" id="XP_022946544.1">
    <property type="nucleotide sequence ID" value="XM_023090776.1"/>
</dbReference>
<sequence>MIGINHTGLLQDYAELHNETEATKEKLLILKQKKLTLLAEVRFLRHKYELLKNHPETQPKLGFKLPQNLKIRPPVSKKENRSQKREARNLNRRGGISDGTEATTRKARLVCDVNQKSRMCSKKEMNVLHYFPVVSQKERVYRAHEVATNTNMTPVFDLNQISREEEELQAGFEPLRTADDDELKNICSRSEVDAKNSDLMVSSMCRNVGNGSNRAGKRKISWQDRVALRA</sequence>
<gene>
    <name evidence="3" type="primary">LOC111450577</name>
</gene>
<evidence type="ECO:0000256" key="1">
    <source>
        <dbReference type="SAM" id="MobiDB-lite"/>
    </source>
</evidence>
<evidence type="ECO:0000313" key="2">
    <source>
        <dbReference type="Proteomes" id="UP000504609"/>
    </source>
</evidence>
<dbReference type="PANTHER" id="PTHR34807">
    <property type="entry name" value="OS08G0270800 PROTEIN"/>
    <property type="match status" value="1"/>
</dbReference>
<dbReference type="KEGG" id="cmos:111450577"/>
<feature type="region of interest" description="Disordered" evidence="1">
    <location>
        <begin position="57"/>
        <end position="101"/>
    </location>
</feature>
<feature type="compositionally biased region" description="Basic and acidic residues" evidence="1">
    <location>
        <begin position="76"/>
        <end position="89"/>
    </location>
</feature>
<dbReference type="GeneID" id="111450577"/>
<keyword evidence="2" id="KW-1185">Reference proteome</keyword>
<accession>A0A6J1G446</accession>
<dbReference type="Proteomes" id="UP000504609">
    <property type="component" value="Unplaced"/>
</dbReference>
<protein>
    <submittedName>
        <fullName evidence="3">Uncharacterized protein LOC111450577</fullName>
    </submittedName>
</protein>
<reference evidence="3" key="1">
    <citation type="submission" date="2025-08" db="UniProtKB">
        <authorList>
            <consortium name="RefSeq"/>
        </authorList>
    </citation>
    <scope>IDENTIFICATION</scope>
    <source>
        <tissue evidence="3">Young leaves</tissue>
    </source>
</reference>